<organism evidence="1 2">
    <name type="scientific">Hanseniaspora valbyensis NRRL Y-1626</name>
    <dbReference type="NCBI Taxonomy" id="766949"/>
    <lineage>
        <taxon>Eukaryota</taxon>
        <taxon>Fungi</taxon>
        <taxon>Dikarya</taxon>
        <taxon>Ascomycota</taxon>
        <taxon>Saccharomycotina</taxon>
        <taxon>Saccharomycetes</taxon>
        <taxon>Saccharomycodales</taxon>
        <taxon>Saccharomycodaceae</taxon>
        <taxon>Hanseniaspora</taxon>
    </lineage>
</organism>
<proteinExistence type="predicted"/>
<dbReference type="Proteomes" id="UP000092321">
    <property type="component" value="Unassembled WGS sequence"/>
</dbReference>
<dbReference type="OrthoDB" id="4088536at2759"/>
<keyword evidence="2" id="KW-1185">Reference proteome</keyword>
<evidence type="ECO:0000313" key="2">
    <source>
        <dbReference type="Proteomes" id="UP000092321"/>
    </source>
</evidence>
<dbReference type="EMBL" id="LXPE01000009">
    <property type="protein sequence ID" value="OBA27422.1"/>
    <property type="molecule type" value="Genomic_DNA"/>
</dbReference>
<name>A0A1B7TFA4_9ASCO</name>
<sequence>MASNVSTTPVTYDFNKLNELCIKFEETFSKKITSIDDIYIETSFNEFKGSDQKIFQFELLELVKLQKLTKARVTKFGLLLSEFYKKQDNEIKCFLEKVAKALYEEYFELQNNFYYNISVLKCIKKLEIKDDESKTLERVGYPSLIIKNIEESVFALYTVLKDIDNLYKKYLSFNDNIKDKKEADLTLLNDEKLVLIGKVWAINDHLVSLSNNWKQLYTSLLTNFGTKLIEDIMEEINEFKENPEDFINQNDDDPFGINIDYDSEEEEKEDETLTNEKAEEIEKSKEIFDNNFINKLKLIKLLLATSKKFIKDITDSQLEKDGNTMYLNLNKIINTTKEIVKQLDSITIEIMENQVYDLSELNPLVNSFKNELKSISNNNKNFEKFIVTWNIKYNE</sequence>
<accession>A0A1B7TFA4</accession>
<gene>
    <name evidence="1" type="ORF">HANVADRAFT_119780</name>
</gene>
<evidence type="ECO:0000313" key="1">
    <source>
        <dbReference type="EMBL" id="OBA27422.1"/>
    </source>
</evidence>
<reference evidence="2" key="1">
    <citation type="journal article" date="2016" name="Proc. Natl. Acad. Sci. U.S.A.">
        <title>Comparative genomics of biotechnologically important yeasts.</title>
        <authorList>
            <person name="Riley R."/>
            <person name="Haridas S."/>
            <person name="Wolfe K.H."/>
            <person name="Lopes M.R."/>
            <person name="Hittinger C.T."/>
            <person name="Goeker M."/>
            <person name="Salamov A.A."/>
            <person name="Wisecaver J.H."/>
            <person name="Long T.M."/>
            <person name="Calvey C.H."/>
            <person name="Aerts A.L."/>
            <person name="Barry K.W."/>
            <person name="Choi C."/>
            <person name="Clum A."/>
            <person name="Coughlan A.Y."/>
            <person name="Deshpande S."/>
            <person name="Douglass A.P."/>
            <person name="Hanson S.J."/>
            <person name="Klenk H.-P."/>
            <person name="LaButti K.M."/>
            <person name="Lapidus A."/>
            <person name="Lindquist E.A."/>
            <person name="Lipzen A.M."/>
            <person name="Meier-Kolthoff J.P."/>
            <person name="Ohm R.A."/>
            <person name="Otillar R.P."/>
            <person name="Pangilinan J.L."/>
            <person name="Peng Y."/>
            <person name="Rokas A."/>
            <person name="Rosa C.A."/>
            <person name="Scheuner C."/>
            <person name="Sibirny A.A."/>
            <person name="Slot J.C."/>
            <person name="Stielow J.B."/>
            <person name="Sun H."/>
            <person name="Kurtzman C.P."/>
            <person name="Blackwell M."/>
            <person name="Grigoriev I.V."/>
            <person name="Jeffries T.W."/>
        </authorList>
    </citation>
    <scope>NUCLEOTIDE SEQUENCE [LARGE SCALE GENOMIC DNA]</scope>
    <source>
        <strain evidence="2">NRRL Y-1626</strain>
    </source>
</reference>
<protein>
    <submittedName>
        <fullName evidence="1">Uncharacterized protein</fullName>
    </submittedName>
</protein>
<dbReference type="Gene3D" id="1.20.1410.10">
    <property type="entry name" value="I/LWEQ domain"/>
    <property type="match status" value="1"/>
</dbReference>
<dbReference type="AlphaFoldDB" id="A0A1B7TFA4"/>
<comment type="caution">
    <text evidence="1">The sequence shown here is derived from an EMBL/GenBank/DDBJ whole genome shotgun (WGS) entry which is preliminary data.</text>
</comment>